<gene>
    <name evidence="5" type="ORF">HHL14_29740</name>
</gene>
<dbReference type="PROSITE" id="PS50932">
    <property type="entry name" value="HTH_LACI_2"/>
    <property type="match status" value="1"/>
</dbReference>
<dbReference type="Gene3D" id="1.10.260.40">
    <property type="entry name" value="lambda repressor-like DNA-binding domains"/>
    <property type="match status" value="1"/>
</dbReference>
<dbReference type="RefSeq" id="WP_169501180.1">
    <property type="nucleotide sequence ID" value="NZ_JABBFZ010000028.1"/>
</dbReference>
<protein>
    <submittedName>
        <fullName evidence="5">LacI family DNA-binding transcriptional regulator</fullName>
    </submittedName>
</protein>
<dbReference type="CDD" id="cd01392">
    <property type="entry name" value="HTH_LacI"/>
    <property type="match status" value="1"/>
</dbReference>
<dbReference type="SUPFAM" id="SSF53822">
    <property type="entry name" value="Periplasmic binding protein-like I"/>
    <property type="match status" value="1"/>
</dbReference>
<accession>A0A7Y0A214</accession>
<evidence type="ECO:0000259" key="4">
    <source>
        <dbReference type="PROSITE" id="PS50932"/>
    </source>
</evidence>
<dbReference type="GO" id="GO:0003700">
    <property type="term" value="F:DNA-binding transcription factor activity"/>
    <property type="evidence" value="ECO:0007669"/>
    <property type="project" value="TreeGrafter"/>
</dbReference>
<organism evidence="5 6">
    <name type="scientific">Paraburkholderia antibiotica</name>
    <dbReference type="NCBI Taxonomy" id="2728839"/>
    <lineage>
        <taxon>Bacteria</taxon>
        <taxon>Pseudomonadati</taxon>
        <taxon>Pseudomonadota</taxon>
        <taxon>Betaproteobacteria</taxon>
        <taxon>Burkholderiales</taxon>
        <taxon>Burkholderiaceae</taxon>
        <taxon>Paraburkholderia</taxon>
    </lineage>
</organism>
<dbReference type="GO" id="GO:0000976">
    <property type="term" value="F:transcription cis-regulatory region binding"/>
    <property type="evidence" value="ECO:0007669"/>
    <property type="project" value="TreeGrafter"/>
</dbReference>
<dbReference type="Gene3D" id="3.40.50.2300">
    <property type="match status" value="2"/>
</dbReference>
<dbReference type="InterPro" id="IPR010982">
    <property type="entry name" value="Lambda_DNA-bd_dom_sf"/>
</dbReference>
<dbReference type="Pfam" id="PF13377">
    <property type="entry name" value="Peripla_BP_3"/>
    <property type="match status" value="1"/>
</dbReference>
<dbReference type="EMBL" id="JABBFZ010000028">
    <property type="protein sequence ID" value="NML34993.1"/>
    <property type="molecule type" value="Genomic_DNA"/>
</dbReference>
<dbReference type="InterPro" id="IPR000843">
    <property type="entry name" value="HTH_LacI"/>
</dbReference>
<sequence length="368" mass="39108">MSQTSKAPTRIRRGTNRVTMDDVAARARVSASSVSLFLRNPDAVSPRIAPRIKQAIEVLGYVPNLLAGSLAAARTRAIGVVVPSLSNAFFSATVAAMQKEFDRHGYQLLLGASDYDTARETGLVRTFLSWSPTALVVTGCRHDDATRTLLRQARAPVAEMWELGGEPFDLQVGFSHRAVGETLAEHLYELGARRIAFAGARMTSDLRARQRCDGLRDWLAKKGVEVFVVDLQSGASPTSGGDALGAALAGMPDLQAIACSNDVMALGVLFEAQRRGIGVPDQLAVTGFGALPFSEVCVPPLTTIQPHAATIGLRIAQELLQRLETQGDTDSTASADGAPEPQVVDVGFQLVVRQSSLTTRAVAASEVS</sequence>
<keyword evidence="3" id="KW-0804">Transcription</keyword>
<dbReference type="PANTHER" id="PTHR30146:SF33">
    <property type="entry name" value="TRANSCRIPTIONAL REGULATOR"/>
    <property type="match status" value="1"/>
</dbReference>
<dbReference type="InterPro" id="IPR028082">
    <property type="entry name" value="Peripla_BP_I"/>
</dbReference>
<proteinExistence type="predicted"/>
<dbReference type="Proteomes" id="UP000583127">
    <property type="component" value="Unassembled WGS sequence"/>
</dbReference>
<dbReference type="PROSITE" id="PS00356">
    <property type="entry name" value="HTH_LACI_1"/>
    <property type="match status" value="1"/>
</dbReference>
<dbReference type="SUPFAM" id="SSF47413">
    <property type="entry name" value="lambda repressor-like DNA-binding domains"/>
    <property type="match status" value="1"/>
</dbReference>
<evidence type="ECO:0000313" key="5">
    <source>
        <dbReference type="EMBL" id="NML34993.1"/>
    </source>
</evidence>
<keyword evidence="6" id="KW-1185">Reference proteome</keyword>
<dbReference type="InterPro" id="IPR046335">
    <property type="entry name" value="LacI/GalR-like_sensor"/>
</dbReference>
<feature type="domain" description="HTH lacI-type" evidence="4">
    <location>
        <begin position="18"/>
        <end position="72"/>
    </location>
</feature>
<keyword evidence="2 5" id="KW-0238">DNA-binding</keyword>
<dbReference type="Pfam" id="PF00356">
    <property type="entry name" value="LacI"/>
    <property type="match status" value="1"/>
</dbReference>
<evidence type="ECO:0000313" key="6">
    <source>
        <dbReference type="Proteomes" id="UP000583127"/>
    </source>
</evidence>
<reference evidence="5 6" key="1">
    <citation type="submission" date="2020-04" db="EMBL/GenBank/DDBJ databases">
        <title>Paraburkholderia sp. G-4-1-8 isolated from soil.</title>
        <authorList>
            <person name="Dahal R.H."/>
        </authorList>
    </citation>
    <scope>NUCLEOTIDE SEQUENCE [LARGE SCALE GENOMIC DNA]</scope>
    <source>
        <strain evidence="5 6">G-4-1-8</strain>
    </source>
</reference>
<keyword evidence="1" id="KW-0805">Transcription regulation</keyword>
<dbReference type="PANTHER" id="PTHR30146">
    <property type="entry name" value="LACI-RELATED TRANSCRIPTIONAL REPRESSOR"/>
    <property type="match status" value="1"/>
</dbReference>
<dbReference type="CDD" id="cd01575">
    <property type="entry name" value="PBP1_GntR"/>
    <property type="match status" value="1"/>
</dbReference>
<evidence type="ECO:0000256" key="1">
    <source>
        <dbReference type="ARBA" id="ARBA00023015"/>
    </source>
</evidence>
<name>A0A7Y0A214_9BURK</name>
<dbReference type="SMART" id="SM00354">
    <property type="entry name" value="HTH_LACI"/>
    <property type="match status" value="1"/>
</dbReference>
<comment type="caution">
    <text evidence="5">The sequence shown here is derived from an EMBL/GenBank/DDBJ whole genome shotgun (WGS) entry which is preliminary data.</text>
</comment>
<evidence type="ECO:0000256" key="3">
    <source>
        <dbReference type="ARBA" id="ARBA00023163"/>
    </source>
</evidence>
<evidence type="ECO:0000256" key="2">
    <source>
        <dbReference type="ARBA" id="ARBA00023125"/>
    </source>
</evidence>
<dbReference type="AlphaFoldDB" id="A0A7Y0A214"/>